<evidence type="ECO:0000259" key="2">
    <source>
        <dbReference type="Pfam" id="PF10081"/>
    </source>
</evidence>
<comment type="caution">
    <text evidence="4">The sequence shown here is derived from an EMBL/GenBank/DDBJ whole genome shotgun (WGS) entry which is preliminary data.</text>
</comment>
<keyword evidence="5" id="KW-1185">Reference proteome</keyword>
<dbReference type="EMBL" id="JAKMUV010000001">
    <property type="protein sequence ID" value="MCZ9304177.1"/>
    <property type="molecule type" value="Genomic_DNA"/>
</dbReference>
<proteinExistence type="predicted"/>
<reference evidence="4" key="1">
    <citation type="submission" date="2022-02" db="EMBL/GenBank/DDBJ databases">
        <title>Corynebacterium sp. from urogenital microbiome.</title>
        <authorList>
            <person name="Cappelli E.A."/>
            <person name="Ribeiro T.G."/>
            <person name="Peixe L."/>
        </authorList>
    </citation>
    <scope>NUCLEOTIDE SEQUENCE</scope>
    <source>
        <strain evidence="4">C9Ua_112</strain>
    </source>
</reference>
<dbReference type="InterPro" id="IPR027787">
    <property type="entry name" value="Alpha/beta-hydrolase_catalytic"/>
</dbReference>
<keyword evidence="1" id="KW-0472">Membrane</keyword>
<evidence type="ECO:0000256" key="1">
    <source>
        <dbReference type="SAM" id="Phobius"/>
    </source>
</evidence>
<keyword evidence="1" id="KW-0812">Transmembrane</keyword>
<gene>
    <name evidence="4" type="ORF">L8U58_01275</name>
</gene>
<dbReference type="AlphaFoldDB" id="A0A9X3RQM6"/>
<name>A0A9X3RQM6_9CORY</name>
<dbReference type="RefSeq" id="WP_034979429.1">
    <property type="nucleotide sequence ID" value="NZ_JAKMUV010000001.1"/>
</dbReference>
<keyword evidence="1" id="KW-1133">Transmembrane helix</keyword>
<feature type="domain" description="Alpha/beta-hydrolase N-terminal" evidence="3">
    <location>
        <begin position="45"/>
        <end position="280"/>
    </location>
</feature>
<accession>A0A9X3RQM6</accession>
<feature type="transmembrane region" description="Helical" evidence="1">
    <location>
        <begin position="32"/>
        <end position="51"/>
    </location>
</feature>
<dbReference type="InterPro" id="IPR027788">
    <property type="entry name" value="Alpha/beta-hydrolase_N_dom"/>
</dbReference>
<dbReference type="Pfam" id="PF10081">
    <property type="entry name" value="Abhydrolase_9"/>
    <property type="match status" value="1"/>
</dbReference>
<dbReference type="GeneID" id="301812155"/>
<evidence type="ECO:0000259" key="3">
    <source>
        <dbReference type="Pfam" id="PF15420"/>
    </source>
</evidence>
<feature type="transmembrane region" description="Helical" evidence="1">
    <location>
        <begin position="58"/>
        <end position="79"/>
    </location>
</feature>
<evidence type="ECO:0000313" key="5">
    <source>
        <dbReference type="Proteomes" id="UP001146505"/>
    </source>
</evidence>
<keyword evidence="4" id="KW-0378">Hydrolase</keyword>
<dbReference type="GO" id="GO:0016787">
    <property type="term" value="F:hydrolase activity"/>
    <property type="evidence" value="ECO:0007669"/>
    <property type="project" value="UniProtKB-KW"/>
</dbReference>
<dbReference type="Pfam" id="PF15420">
    <property type="entry name" value="Abhydrolase_9_N"/>
    <property type="match status" value="1"/>
</dbReference>
<organism evidence="4 5">
    <name type="scientific">Corynebacterium macclintockiae</name>
    <dbReference type="NCBI Taxonomy" id="2913501"/>
    <lineage>
        <taxon>Bacteria</taxon>
        <taxon>Bacillati</taxon>
        <taxon>Actinomycetota</taxon>
        <taxon>Actinomycetes</taxon>
        <taxon>Mycobacteriales</taxon>
        <taxon>Corynebacteriaceae</taxon>
        <taxon>Corynebacterium</taxon>
    </lineage>
</organism>
<feature type="domain" description="Alpha/beta-hydrolase catalytic" evidence="2">
    <location>
        <begin position="298"/>
        <end position="593"/>
    </location>
</feature>
<feature type="transmembrane region" description="Helical" evidence="1">
    <location>
        <begin position="163"/>
        <end position="188"/>
    </location>
</feature>
<dbReference type="Proteomes" id="UP001146505">
    <property type="component" value="Unassembled WGS sequence"/>
</dbReference>
<evidence type="ECO:0000313" key="4">
    <source>
        <dbReference type="EMBL" id="MCZ9304177.1"/>
    </source>
</evidence>
<sequence length="621" mass="68123">MKIADVASTAEEEISERLSAARDQWEAHVDPGGVLVGALLFAASLTPSLLPRDWLFQGVVAGISGGTGYTVGVFLHWLWEAFLQKFFAEPLWKWRRKTRDLVGRVQARAGLGDRGMRRLSNGLEVAFVVIVILALLVWISFAVRWQQELAGLMGAEAYTAGEFLLVLPVGLGLWALIVLVGKGLLWLIEALEEGPVGRRLGGVTRPVFAWLAVGMALIFLVDTVVPGTVVRGAERVFSVRDQEIRPDLKQPHVPERSGSPQSPNKWEDLGAFGTRFVGLGLYKDELEALTGRPSKEPIRVYASLENGAEDTDTARAESVVEELKRTGAKDRKALLVVPATGTGWVNPTAAQAFELMFDGDSAIASAQYSYLPSGVQFIADQQRVEDAGEALVSTVVDWWHTLPKNHRPKLYVYGESLGTNAGSGAFSGVRDIVSSVDGLLWVGPPNSNKLWHDLVDRRDPGSPEVSAEYAGGLNVRFAENTDEIWRWRREEDLSSRAGWHNPRILFLQHPSDPVVWWSPSLIAREPDWLKEPAGFDRSPSMSWIPFVTFWQVTMDLPVAANVPNGHGHNYGNGVLDAMLAMVGGADFNPRRAAELRGQLDEAMLTQGPEKEVGVDNSKNSG</sequence>
<protein>
    <submittedName>
        <fullName evidence="4">Alpha/beta hydrolase</fullName>
    </submittedName>
</protein>
<feature type="transmembrane region" description="Helical" evidence="1">
    <location>
        <begin position="208"/>
        <end position="230"/>
    </location>
</feature>
<feature type="transmembrane region" description="Helical" evidence="1">
    <location>
        <begin position="125"/>
        <end position="143"/>
    </location>
</feature>